<evidence type="ECO:0000313" key="2">
    <source>
        <dbReference type="EMBL" id="ESO99534.1"/>
    </source>
</evidence>
<dbReference type="KEGG" id="lgi:LOTGIDRAFT_231120"/>
<dbReference type="GO" id="GO:0009897">
    <property type="term" value="C:external side of plasma membrane"/>
    <property type="evidence" value="ECO:0007669"/>
    <property type="project" value="TreeGrafter"/>
</dbReference>
<proteinExistence type="predicted"/>
<dbReference type="Proteomes" id="UP000030746">
    <property type="component" value="Unassembled WGS sequence"/>
</dbReference>
<evidence type="ECO:0000256" key="1">
    <source>
        <dbReference type="SAM" id="Phobius"/>
    </source>
</evidence>
<dbReference type="OMA" id="HNITHTF"/>
<dbReference type="GeneID" id="20248481"/>
<reference evidence="2 3" key="1">
    <citation type="journal article" date="2013" name="Nature">
        <title>Insights into bilaterian evolution from three spiralian genomes.</title>
        <authorList>
            <person name="Simakov O."/>
            <person name="Marletaz F."/>
            <person name="Cho S.J."/>
            <person name="Edsinger-Gonzales E."/>
            <person name="Havlak P."/>
            <person name="Hellsten U."/>
            <person name="Kuo D.H."/>
            <person name="Larsson T."/>
            <person name="Lv J."/>
            <person name="Arendt D."/>
            <person name="Savage R."/>
            <person name="Osoegawa K."/>
            <person name="de Jong P."/>
            <person name="Grimwood J."/>
            <person name="Chapman J.A."/>
            <person name="Shapiro H."/>
            <person name="Aerts A."/>
            <person name="Otillar R.P."/>
            <person name="Terry A.Y."/>
            <person name="Boore J.L."/>
            <person name="Grigoriev I.V."/>
            <person name="Lindberg D.R."/>
            <person name="Seaver E.C."/>
            <person name="Weisblat D.A."/>
            <person name="Putnam N.H."/>
            <person name="Rokhsar D.S."/>
        </authorList>
    </citation>
    <scope>NUCLEOTIDE SEQUENCE [LARGE SCALE GENOMIC DNA]</scope>
</reference>
<dbReference type="AlphaFoldDB" id="V4CCB4"/>
<sequence>MKYQPIYTGIYTYSYLLEINVLNIVVGHEMIKCLDGEEGYECKQCGDSSFQPNSNRLGDKCRLRKSCSGPYQDFADYGSTVADAHCKCTDGYHFENEDQRACVPNRVCGKGYGQGTYGVCEFCLTKQMYSDTEGRVQRCKPLTNCEKNNRCVVKKSNGTFDNVCGPVVKDTNDCSSVVKGPEDSGVSGSLALILGASFAVFVIIAIVVVLILCLLRRRKQRRRGQKPLTSEHLEMLKARLLEQCEKDDALCKKTISTSFRVIEDRIDRQIWTLPQELFRSHYQPGRYEILVEKYKESQEKYAVNGYLREWREWKGCNQESVTELFHCLGQCKRDDIIYEICNKLRDDIDITFDEEAGIDANNPSNRAKNSFMSDIVDIFFPCLKSPSKDTKNRKAEGGETTDKLLEMKSCTPPDVDVKSAGNLYRERAHPSAPVFSDDSNSVVDPQLQGYDRQFSCPVQCTT</sequence>
<evidence type="ECO:0000313" key="3">
    <source>
        <dbReference type="Proteomes" id="UP000030746"/>
    </source>
</evidence>
<accession>V4CCB4</accession>
<dbReference type="RefSeq" id="XP_009050019.1">
    <property type="nucleotide sequence ID" value="XM_009051771.1"/>
</dbReference>
<dbReference type="InterPro" id="IPR053075">
    <property type="entry name" value="TNFRSF11A"/>
</dbReference>
<dbReference type="GO" id="GO:0019955">
    <property type="term" value="F:cytokine binding"/>
    <property type="evidence" value="ECO:0007669"/>
    <property type="project" value="TreeGrafter"/>
</dbReference>
<dbReference type="CTD" id="20248481"/>
<name>V4CCB4_LOTGI</name>
<dbReference type="OrthoDB" id="6157299at2759"/>
<keyword evidence="3" id="KW-1185">Reference proteome</keyword>
<dbReference type="Gene3D" id="2.10.50.10">
    <property type="entry name" value="Tumor Necrosis Factor Receptor, subunit A, domain 2"/>
    <property type="match status" value="1"/>
</dbReference>
<keyword evidence="1" id="KW-0812">Transmembrane</keyword>
<dbReference type="GO" id="GO:0070555">
    <property type="term" value="P:response to interleukin-1"/>
    <property type="evidence" value="ECO:0007669"/>
    <property type="project" value="TreeGrafter"/>
</dbReference>
<feature type="transmembrane region" description="Helical" evidence="1">
    <location>
        <begin position="190"/>
        <end position="215"/>
    </location>
</feature>
<evidence type="ECO:0008006" key="4">
    <source>
        <dbReference type="Google" id="ProtNLM"/>
    </source>
</evidence>
<protein>
    <recommendedName>
        <fullName evidence="4">TNFR-Cys domain-containing protein</fullName>
    </recommendedName>
</protein>
<dbReference type="GO" id="GO:0005031">
    <property type="term" value="F:tumor necrosis factor receptor activity"/>
    <property type="evidence" value="ECO:0007669"/>
    <property type="project" value="TreeGrafter"/>
</dbReference>
<keyword evidence="1" id="KW-1133">Transmembrane helix</keyword>
<keyword evidence="1" id="KW-0472">Membrane</keyword>
<dbReference type="PANTHER" id="PTHR47134">
    <property type="entry name" value="TUMOR NECROSIS FACTOR RECEPTOR SUPERFAMILY MEMBER 11A"/>
    <property type="match status" value="1"/>
</dbReference>
<organism evidence="2 3">
    <name type="scientific">Lottia gigantea</name>
    <name type="common">Giant owl limpet</name>
    <dbReference type="NCBI Taxonomy" id="225164"/>
    <lineage>
        <taxon>Eukaryota</taxon>
        <taxon>Metazoa</taxon>
        <taxon>Spiralia</taxon>
        <taxon>Lophotrochozoa</taxon>
        <taxon>Mollusca</taxon>
        <taxon>Gastropoda</taxon>
        <taxon>Patellogastropoda</taxon>
        <taxon>Lottioidea</taxon>
        <taxon>Lottiidae</taxon>
        <taxon>Lottia</taxon>
    </lineage>
</organism>
<dbReference type="HOGENOM" id="CLU_556966_0_0_1"/>
<gene>
    <name evidence="2" type="ORF">LOTGIDRAFT_231120</name>
</gene>
<dbReference type="PANTHER" id="PTHR47134:SF1">
    <property type="entry name" value="TUMOR NECROSIS FACTOR RECEPTOR SUPERFAMILY MEMBER 11A"/>
    <property type="match status" value="1"/>
</dbReference>
<dbReference type="EMBL" id="KB201037">
    <property type="protein sequence ID" value="ESO99534.1"/>
    <property type="molecule type" value="Genomic_DNA"/>
</dbReference>